<accession>A0A1D9ML60</accession>
<organism evidence="1 2">
    <name type="scientific">Boudabousia tangfeifanii</name>
    <dbReference type="NCBI Taxonomy" id="1912795"/>
    <lineage>
        <taxon>Bacteria</taxon>
        <taxon>Bacillati</taxon>
        <taxon>Actinomycetota</taxon>
        <taxon>Actinomycetes</taxon>
        <taxon>Actinomycetales</taxon>
        <taxon>Actinomycetaceae</taxon>
        <taxon>Boudabousia</taxon>
    </lineage>
</organism>
<protein>
    <recommendedName>
        <fullName evidence="3">DUF1540 domain-containing protein</fullName>
    </recommendedName>
</protein>
<reference evidence="1 2" key="1">
    <citation type="submission" date="2016-10" db="EMBL/GenBank/DDBJ databases">
        <title>Actinomyces aegypiusis sp. nov., isolated from the Aegypius monachus in Qinghai Tibet Plateau China.</title>
        <authorList>
            <person name="Wang Y."/>
        </authorList>
    </citation>
    <scope>NUCLEOTIDE SEQUENCE [LARGE SCALE GENOMIC DNA]</scope>
    <source>
        <strain evidence="1 2">VUL4_3</strain>
    </source>
</reference>
<dbReference type="KEGG" id="avu:BK816_05940"/>
<dbReference type="Proteomes" id="UP000176288">
    <property type="component" value="Chromosome"/>
</dbReference>
<keyword evidence="2" id="KW-1185">Reference proteome</keyword>
<dbReference type="STRING" id="1912795.BK816_05940"/>
<evidence type="ECO:0000313" key="1">
    <source>
        <dbReference type="EMBL" id="AOZ72890.1"/>
    </source>
</evidence>
<proteinExistence type="predicted"/>
<dbReference type="EMBL" id="CP017812">
    <property type="protein sequence ID" value="AOZ72890.1"/>
    <property type="molecule type" value="Genomic_DNA"/>
</dbReference>
<dbReference type="AlphaFoldDB" id="A0A1D9ML60"/>
<name>A0A1D9ML60_9ACTO</name>
<gene>
    <name evidence="1" type="ORF">BK816_05940</name>
</gene>
<dbReference type="RefSeq" id="WP_071164355.1">
    <property type="nucleotide sequence ID" value="NZ_CP017812.1"/>
</dbReference>
<evidence type="ECO:0000313" key="2">
    <source>
        <dbReference type="Proteomes" id="UP000176288"/>
    </source>
</evidence>
<dbReference type="OrthoDB" id="3213529at2"/>
<sequence>MIKLPIVSDCSVKQCSFNHDGCNAAAMTMGTEGCTTFVALDVKGGAAHGSAQVGACQRTDCAHNDHLECSANAVEVGKDTAQCLTFTAA</sequence>
<evidence type="ECO:0008006" key="3">
    <source>
        <dbReference type="Google" id="ProtNLM"/>
    </source>
</evidence>